<evidence type="ECO:0000313" key="3">
    <source>
        <dbReference type="Proteomes" id="UP000544222"/>
    </source>
</evidence>
<organism evidence="2 3">
    <name type="scientific">Microbacter margulisiae</name>
    <dbReference type="NCBI Taxonomy" id="1350067"/>
    <lineage>
        <taxon>Bacteria</taxon>
        <taxon>Pseudomonadati</taxon>
        <taxon>Bacteroidota</taxon>
        <taxon>Bacteroidia</taxon>
        <taxon>Bacteroidales</taxon>
        <taxon>Porphyromonadaceae</taxon>
        <taxon>Microbacter</taxon>
    </lineage>
</organism>
<comment type="caution">
    <text evidence="2">The sequence shown here is derived from an EMBL/GenBank/DDBJ whole genome shotgun (WGS) entry which is preliminary data.</text>
</comment>
<name>A0A7W5DNX6_9PORP</name>
<protein>
    <recommendedName>
        <fullName evidence="1">Transposase DDE domain-containing protein</fullName>
    </recommendedName>
</protein>
<dbReference type="InterPro" id="IPR025668">
    <property type="entry name" value="Tnp_DDE_dom"/>
</dbReference>
<dbReference type="Pfam" id="PF13751">
    <property type="entry name" value="DDE_Tnp_1_6"/>
    <property type="match status" value="1"/>
</dbReference>
<evidence type="ECO:0000259" key="1">
    <source>
        <dbReference type="Pfam" id="PF13751"/>
    </source>
</evidence>
<accession>A0A7W5DNX6</accession>
<dbReference type="AlphaFoldDB" id="A0A7W5DNX6"/>
<evidence type="ECO:0000313" key="2">
    <source>
        <dbReference type="EMBL" id="MBB3186241.1"/>
    </source>
</evidence>
<dbReference type="EMBL" id="JACHYB010000001">
    <property type="protein sequence ID" value="MBB3186241.1"/>
    <property type="molecule type" value="Genomic_DNA"/>
</dbReference>
<dbReference type="Proteomes" id="UP000544222">
    <property type="component" value="Unassembled WGS sequence"/>
</dbReference>
<sequence>MEQNNRRVKQNLAEHPWGTLKRQRGFDYVLTRGKKKVLGEVGLVFIGYNLSRLEKIEGGINALKEFIMQMMALLYPKRACLKTI</sequence>
<reference evidence="2 3" key="1">
    <citation type="submission" date="2020-08" db="EMBL/GenBank/DDBJ databases">
        <title>Genomic Encyclopedia of Type Strains, Phase IV (KMG-IV): sequencing the most valuable type-strain genomes for metagenomic binning, comparative biology and taxonomic classification.</title>
        <authorList>
            <person name="Goeker M."/>
        </authorList>
    </citation>
    <scope>NUCLEOTIDE SEQUENCE [LARGE SCALE GENOMIC DNA]</scope>
    <source>
        <strain evidence="2 3">DSM 27471</strain>
    </source>
</reference>
<feature type="domain" description="Transposase DDE" evidence="1">
    <location>
        <begin position="5"/>
        <end position="53"/>
    </location>
</feature>
<proteinExistence type="predicted"/>
<keyword evidence="3" id="KW-1185">Reference proteome</keyword>
<gene>
    <name evidence="2" type="ORF">FHX64_000404</name>
</gene>